<proteinExistence type="predicted"/>
<accession>A0A9D2TR57</accession>
<organism evidence="3 4">
    <name type="scientific">Candidatus Corynebacterium faecigallinarum</name>
    <dbReference type="NCBI Taxonomy" id="2838528"/>
    <lineage>
        <taxon>Bacteria</taxon>
        <taxon>Bacillati</taxon>
        <taxon>Actinomycetota</taxon>
        <taxon>Actinomycetes</taxon>
        <taxon>Mycobacteriales</taxon>
        <taxon>Corynebacteriaceae</taxon>
        <taxon>Corynebacterium</taxon>
    </lineage>
</organism>
<dbReference type="EMBL" id="DWVP01000024">
    <property type="protein sequence ID" value="HJC86115.1"/>
    <property type="molecule type" value="Genomic_DNA"/>
</dbReference>
<keyword evidence="1" id="KW-0472">Membrane</keyword>
<name>A0A9D2TR57_9CORY</name>
<dbReference type="Pfam" id="PF04024">
    <property type="entry name" value="PspC"/>
    <property type="match status" value="1"/>
</dbReference>
<dbReference type="InterPro" id="IPR007168">
    <property type="entry name" value="Phageshock_PspC_N"/>
</dbReference>
<keyword evidence="1" id="KW-0812">Transmembrane</keyword>
<evidence type="ECO:0000313" key="4">
    <source>
        <dbReference type="Proteomes" id="UP000823858"/>
    </source>
</evidence>
<evidence type="ECO:0000259" key="2">
    <source>
        <dbReference type="Pfam" id="PF04024"/>
    </source>
</evidence>
<sequence>MSHNTQSTSPGSRGTFESTIRDMWATRPVRFPRSQSPRTWFFGVCEGIAVRYQISPVLVRLLFVLLAFTGGIGVWVYGAAILLFRRYSVPKTPLEVLLRSERDPRYDEDRSIAIGTLIVGAVFLLFGGLFSGGVTLAGLIVSVGVTGVIWWLLYERTPVAPAGLMAGDRDSSPVQETPTAPSAPTVNLTDIYTAEGFEESDVQRQQPPSWDPLGTAPFAWDLPDPGIPEDEEPQTFTAAPKKKRRGLKVLLVGVILAIVLAISGAFGALFSNWGGVSSYDGGDYNGTMVGDSRPVEDLDGSRSVNYTMSSQSMDFEETAVTGDSTIDLTTTMSSVVLQFPERTDGDSYVLDLNCDSLTMSDVDCRTMDGAVVEGNSSNDSDTRHTLTVNVTATMSDVTFEQAA</sequence>
<evidence type="ECO:0000256" key="1">
    <source>
        <dbReference type="SAM" id="Phobius"/>
    </source>
</evidence>
<feature type="transmembrane region" description="Helical" evidence="1">
    <location>
        <begin position="249"/>
        <end position="270"/>
    </location>
</feature>
<feature type="transmembrane region" description="Helical" evidence="1">
    <location>
        <begin position="61"/>
        <end position="84"/>
    </location>
</feature>
<protein>
    <submittedName>
        <fullName evidence="3">PspC domain-containing protein</fullName>
    </submittedName>
</protein>
<keyword evidence="1" id="KW-1133">Transmembrane helix</keyword>
<dbReference type="AlphaFoldDB" id="A0A9D2TR57"/>
<dbReference type="Proteomes" id="UP000823858">
    <property type="component" value="Unassembled WGS sequence"/>
</dbReference>
<feature type="domain" description="Phage shock protein PspC N-terminal" evidence="2">
    <location>
        <begin position="38"/>
        <end position="84"/>
    </location>
</feature>
<reference evidence="3" key="2">
    <citation type="submission" date="2021-04" db="EMBL/GenBank/DDBJ databases">
        <authorList>
            <person name="Gilroy R."/>
        </authorList>
    </citation>
    <scope>NUCLEOTIDE SEQUENCE</scope>
    <source>
        <strain evidence="3">ChiHjej13B12-4958</strain>
    </source>
</reference>
<gene>
    <name evidence="3" type="ORF">H9751_11375</name>
</gene>
<comment type="caution">
    <text evidence="3">The sequence shown here is derived from an EMBL/GenBank/DDBJ whole genome shotgun (WGS) entry which is preliminary data.</text>
</comment>
<evidence type="ECO:0000313" key="3">
    <source>
        <dbReference type="EMBL" id="HJC86115.1"/>
    </source>
</evidence>
<feature type="transmembrane region" description="Helical" evidence="1">
    <location>
        <begin position="112"/>
        <end position="130"/>
    </location>
</feature>
<feature type="transmembrane region" description="Helical" evidence="1">
    <location>
        <begin position="136"/>
        <end position="154"/>
    </location>
</feature>
<reference evidence="3" key="1">
    <citation type="journal article" date="2021" name="PeerJ">
        <title>Extensive microbial diversity within the chicken gut microbiome revealed by metagenomics and culture.</title>
        <authorList>
            <person name="Gilroy R."/>
            <person name="Ravi A."/>
            <person name="Getino M."/>
            <person name="Pursley I."/>
            <person name="Horton D.L."/>
            <person name="Alikhan N.F."/>
            <person name="Baker D."/>
            <person name="Gharbi K."/>
            <person name="Hall N."/>
            <person name="Watson M."/>
            <person name="Adriaenssens E.M."/>
            <person name="Foster-Nyarko E."/>
            <person name="Jarju S."/>
            <person name="Secka A."/>
            <person name="Antonio M."/>
            <person name="Oren A."/>
            <person name="Chaudhuri R.R."/>
            <person name="La Ragione R."/>
            <person name="Hildebrand F."/>
            <person name="Pallen M.J."/>
        </authorList>
    </citation>
    <scope>NUCLEOTIDE SEQUENCE</scope>
    <source>
        <strain evidence="3">ChiHjej13B12-4958</strain>
    </source>
</reference>